<dbReference type="AlphaFoldDB" id="A0AAE9VWN2"/>
<proteinExistence type="predicted"/>
<evidence type="ECO:0000313" key="1">
    <source>
        <dbReference type="EMBL" id="WBE26146.1"/>
    </source>
</evidence>
<name>A0AAE9VWN2_9GAMM</name>
<accession>A0AAE9VWN2</accession>
<organism evidence="1 2">
    <name type="scientific">Denitrificimonas caeni</name>
    <dbReference type="NCBI Taxonomy" id="521720"/>
    <lineage>
        <taxon>Bacteria</taxon>
        <taxon>Pseudomonadati</taxon>
        <taxon>Pseudomonadota</taxon>
        <taxon>Gammaproteobacteria</taxon>
        <taxon>Pseudomonadales</taxon>
        <taxon>Pseudomonadaceae</taxon>
        <taxon>Denitrificimonas</taxon>
    </lineage>
</organism>
<dbReference type="EMBL" id="CP114976">
    <property type="protein sequence ID" value="WBE26146.1"/>
    <property type="molecule type" value="Genomic_DNA"/>
</dbReference>
<protein>
    <submittedName>
        <fullName evidence="1">Uncharacterized protein</fullName>
    </submittedName>
</protein>
<gene>
    <name evidence="1" type="ORF">O6P33_04760</name>
</gene>
<sequence>MNSKDIITFTIECSLPSFSSFIDMLESQQNKSNLYEHKSIRTTNHQASLVRNRCVVCLFGVTDSFTVMGCIARQLKAVNTIYSSPVFLKAFSVINQEQHS</sequence>
<reference evidence="1 2" key="1">
    <citation type="submission" date="2022-12" db="EMBL/GenBank/DDBJ databases">
        <title>Coexistence and Characterization of a Novel Tigecycline Resistance gene tet(X) variant and blaNDM-1 in a Pseudomonas caeni Isolate of Chicken Origin.</title>
        <authorList>
            <person name="Lu X."/>
            <person name="Zhang L."/>
            <person name="Li R."/>
            <person name="Wang Z."/>
        </authorList>
    </citation>
    <scope>NUCLEOTIDE SEQUENCE [LARGE SCALE GENOMIC DNA]</scope>
    <source>
        <strain evidence="1 2">CE14</strain>
    </source>
</reference>
<dbReference type="RefSeq" id="WP_269819081.1">
    <property type="nucleotide sequence ID" value="NZ_CP114976.1"/>
</dbReference>
<evidence type="ECO:0000313" key="2">
    <source>
        <dbReference type="Proteomes" id="UP001212189"/>
    </source>
</evidence>
<dbReference type="Proteomes" id="UP001212189">
    <property type="component" value="Chromosome"/>
</dbReference>
<dbReference type="KEGG" id="dce:O6P33_04760"/>
<keyword evidence="2" id="KW-1185">Reference proteome</keyword>